<reference evidence="1" key="2">
    <citation type="journal article" date="2015" name="Data Brief">
        <title>Shoot transcriptome of the giant reed, Arundo donax.</title>
        <authorList>
            <person name="Barrero R.A."/>
            <person name="Guerrero F.D."/>
            <person name="Moolhuijzen P."/>
            <person name="Goolsby J.A."/>
            <person name="Tidwell J."/>
            <person name="Bellgard S.E."/>
            <person name="Bellgard M.I."/>
        </authorList>
    </citation>
    <scope>NUCLEOTIDE SEQUENCE</scope>
    <source>
        <tissue evidence="1">Shoot tissue taken approximately 20 cm above the soil surface</tissue>
    </source>
</reference>
<dbReference type="EMBL" id="GBRH01227276">
    <property type="protein sequence ID" value="JAD70619.1"/>
    <property type="molecule type" value="Transcribed_RNA"/>
</dbReference>
<protein>
    <submittedName>
        <fullName evidence="1">Uncharacterized protein</fullName>
    </submittedName>
</protein>
<accession>A0A0A9C2Z8</accession>
<organism evidence="1">
    <name type="scientific">Arundo donax</name>
    <name type="common">Giant reed</name>
    <name type="synonym">Donax arundinaceus</name>
    <dbReference type="NCBI Taxonomy" id="35708"/>
    <lineage>
        <taxon>Eukaryota</taxon>
        <taxon>Viridiplantae</taxon>
        <taxon>Streptophyta</taxon>
        <taxon>Embryophyta</taxon>
        <taxon>Tracheophyta</taxon>
        <taxon>Spermatophyta</taxon>
        <taxon>Magnoliopsida</taxon>
        <taxon>Liliopsida</taxon>
        <taxon>Poales</taxon>
        <taxon>Poaceae</taxon>
        <taxon>PACMAD clade</taxon>
        <taxon>Arundinoideae</taxon>
        <taxon>Arundineae</taxon>
        <taxon>Arundo</taxon>
    </lineage>
</organism>
<proteinExistence type="predicted"/>
<sequence length="77" mass="8201">MAGSLGNLYSSAKNLEDSYIQQPGAATKDAVLCAAMPAPSAAGPSSWLLRLPEPAPKKVFNCHYGSSNCRYYFTEVS</sequence>
<dbReference type="AlphaFoldDB" id="A0A0A9C2Z8"/>
<reference evidence="1" key="1">
    <citation type="submission" date="2014-09" db="EMBL/GenBank/DDBJ databases">
        <authorList>
            <person name="Magalhaes I.L.F."/>
            <person name="Oliveira U."/>
            <person name="Santos F.R."/>
            <person name="Vidigal T.H.D.A."/>
            <person name="Brescovit A.D."/>
            <person name="Santos A.J."/>
        </authorList>
    </citation>
    <scope>NUCLEOTIDE SEQUENCE</scope>
    <source>
        <tissue evidence="1">Shoot tissue taken approximately 20 cm above the soil surface</tissue>
    </source>
</reference>
<evidence type="ECO:0000313" key="1">
    <source>
        <dbReference type="EMBL" id="JAD70619.1"/>
    </source>
</evidence>
<name>A0A0A9C2Z8_ARUDO</name>